<dbReference type="AlphaFoldDB" id="A0A1T2KS20"/>
<evidence type="ECO:0000259" key="1">
    <source>
        <dbReference type="Pfam" id="PF13274"/>
    </source>
</evidence>
<dbReference type="EMBL" id="MPRJ01000089">
    <property type="protein sequence ID" value="OOZ35622.1"/>
    <property type="molecule type" value="Genomic_DNA"/>
</dbReference>
<dbReference type="InterPro" id="IPR025272">
    <property type="entry name" value="SocA_Panacea"/>
</dbReference>
<evidence type="ECO:0000313" key="2">
    <source>
        <dbReference type="EMBL" id="OOZ35622.1"/>
    </source>
</evidence>
<accession>A0A1T2KS20</accession>
<dbReference type="Proteomes" id="UP000190896">
    <property type="component" value="Unassembled WGS sequence"/>
</dbReference>
<protein>
    <recommendedName>
        <fullName evidence="1">Antitoxin SocA-like Panacea domain-containing protein</fullName>
    </recommendedName>
</protein>
<evidence type="ECO:0000313" key="3">
    <source>
        <dbReference type="Proteomes" id="UP000190896"/>
    </source>
</evidence>
<organism evidence="2 3">
    <name type="scientific">Solemya velesiana gill symbiont</name>
    <dbReference type="NCBI Taxonomy" id="1918948"/>
    <lineage>
        <taxon>Bacteria</taxon>
        <taxon>Pseudomonadati</taxon>
        <taxon>Pseudomonadota</taxon>
        <taxon>Gammaproteobacteria</taxon>
        <taxon>sulfur-oxidizing symbionts</taxon>
    </lineage>
</organism>
<keyword evidence="3" id="KW-1185">Reference proteome</keyword>
<sequence length="144" mass="17002">MPSIHDVAQYFVAKGIDSEDCGMSNLKLQKLVYYAQGFHLALYDQPLFEERIFAWTHGPVSPDLYHKYKEHGKSPITDVEYNPSDRFTDEQIDFLEEIYEVFGQFSAWKLRNMTHSEPPWQAHEEYASEIPIEAMKEYFQTRVK</sequence>
<dbReference type="OrthoDB" id="9799173at2"/>
<proteinExistence type="predicted"/>
<dbReference type="RefSeq" id="WP_078488082.1">
    <property type="nucleotide sequence ID" value="NZ_MPRJ01000089.1"/>
</dbReference>
<name>A0A1T2KS20_9GAMM</name>
<dbReference type="Pfam" id="PF13274">
    <property type="entry name" value="SocA_Panacea"/>
    <property type="match status" value="1"/>
</dbReference>
<feature type="domain" description="Antitoxin SocA-like Panacea" evidence="1">
    <location>
        <begin position="28"/>
        <end position="121"/>
    </location>
</feature>
<gene>
    <name evidence="2" type="ORF">BOW51_11130</name>
</gene>
<comment type="caution">
    <text evidence="2">The sequence shown here is derived from an EMBL/GenBank/DDBJ whole genome shotgun (WGS) entry which is preliminary data.</text>
</comment>
<reference evidence="2 3" key="1">
    <citation type="submission" date="2016-11" db="EMBL/GenBank/DDBJ databases">
        <title>Mixed transmission modes and dynamic genome evolution in an obligate animal-bacterial symbiosis.</title>
        <authorList>
            <person name="Russell S.L."/>
            <person name="Corbett-Detig R.B."/>
            <person name="Cavanaugh C.M."/>
        </authorList>
    </citation>
    <scope>NUCLEOTIDE SEQUENCE [LARGE SCALE GENOMIC DNA]</scope>
    <source>
        <strain evidence="2">Se-Cadez</strain>
    </source>
</reference>